<dbReference type="GO" id="GO:0000271">
    <property type="term" value="P:polysaccharide biosynthetic process"/>
    <property type="evidence" value="ECO:0000318"/>
    <property type="project" value="GO_Central"/>
</dbReference>
<evidence type="ECO:0000313" key="10">
    <source>
        <dbReference type="Proteomes" id="UP000001425"/>
    </source>
</evidence>
<gene>
    <name evidence="9" type="primary">spsC</name>
</gene>
<keyword evidence="2" id="KW-0032">Aminotransferase</keyword>
<name>P73981_SYNY3</name>
<evidence type="ECO:0000256" key="6">
    <source>
        <dbReference type="PIRSR" id="PIRSR000390-1"/>
    </source>
</evidence>
<dbReference type="SUPFAM" id="SSF53383">
    <property type="entry name" value="PLP-dependent transferases"/>
    <property type="match status" value="1"/>
</dbReference>
<comment type="cofactor">
    <cofactor evidence="1">
        <name>pyridoxal 5'-phosphate</name>
        <dbReference type="ChEBI" id="CHEBI:597326"/>
    </cofactor>
</comment>
<reference evidence="9 10" key="2">
    <citation type="journal article" date="1996" name="DNA Res.">
        <title>Sequence analysis of the genome of the unicellular cyanobacterium Synechocystis sp. strain PCC6803. II. Sequence determination of the entire genome and assignment of potential protein-coding regions.</title>
        <authorList>
            <person name="Kaneko T."/>
            <person name="Sato S."/>
            <person name="Kotani H."/>
            <person name="Tanaka A."/>
            <person name="Asamizu E."/>
            <person name="Nakamura Y."/>
            <person name="Miyajima N."/>
            <person name="Hirosawa M."/>
            <person name="Sugiura M."/>
            <person name="Sasamoto S."/>
            <person name="Kimura T."/>
            <person name="Hosouchi T."/>
            <person name="Matsuno A."/>
            <person name="Muraki A."/>
            <person name="Nakazaki N."/>
            <person name="Naruo K."/>
            <person name="Okumura S."/>
            <person name="Shimpo S."/>
            <person name="Takeuchi C."/>
            <person name="Wada T."/>
            <person name="Watanabe A."/>
            <person name="Yamada M."/>
            <person name="Yasuda M."/>
            <person name="Tabata S."/>
        </authorList>
    </citation>
    <scope>NUCLEOTIDE SEQUENCE [LARGE SCALE GENOMIC DNA]</scope>
    <source>
        <strain evidence="10">ATCC 27184 / PCC 6803 / Kazusa</strain>
    </source>
</reference>
<dbReference type="EMBL" id="BA000022">
    <property type="protein sequence ID" value="BAA18051.1"/>
    <property type="molecule type" value="Genomic_DNA"/>
</dbReference>
<dbReference type="FunFam" id="3.40.640.10:FF:000090">
    <property type="entry name" value="Pyridoxal phosphate-dependent aminotransferase"/>
    <property type="match status" value="1"/>
</dbReference>
<evidence type="ECO:0000256" key="7">
    <source>
        <dbReference type="PIRSR" id="PIRSR000390-2"/>
    </source>
</evidence>
<feature type="active site" description="Proton acceptor" evidence="6">
    <location>
        <position position="162"/>
    </location>
</feature>
<dbReference type="PIRSF" id="PIRSF000390">
    <property type="entry name" value="PLP_StrS"/>
    <property type="match status" value="1"/>
</dbReference>
<dbReference type="eggNOG" id="COG0399">
    <property type="taxonomic scope" value="Bacteria"/>
</dbReference>
<dbReference type="InterPro" id="IPR015421">
    <property type="entry name" value="PyrdxlP-dep_Trfase_major"/>
</dbReference>
<comment type="similarity">
    <text evidence="5 8">Belongs to the DegT/DnrJ/EryC1 family.</text>
</comment>
<dbReference type="AlphaFoldDB" id="P73981"/>
<dbReference type="PhylomeDB" id="P73981"/>
<keyword evidence="4 7" id="KW-0663">Pyridoxal phosphate</keyword>
<organism evidence="9 10">
    <name type="scientific">Synechocystis sp. (strain ATCC 27184 / PCC 6803 / Kazusa)</name>
    <dbReference type="NCBI Taxonomy" id="1111708"/>
    <lineage>
        <taxon>Bacteria</taxon>
        <taxon>Bacillati</taxon>
        <taxon>Cyanobacteriota</taxon>
        <taxon>Cyanophyceae</taxon>
        <taxon>Synechococcales</taxon>
        <taxon>Merismopediaceae</taxon>
        <taxon>Synechocystis</taxon>
    </lineage>
</organism>
<dbReference type="FunCoup" id="P73981">
    <property type="interactions" value="278"/>
</dbReference>
<keyword evidence="3" id="KW-0808">Transferase</keyword>
<dbReference type="Gene3D" id="3.40.640.10">
    <property type="entry name" value="Type I PLP-dependent aspartate aminotransferase-like (Major domain)"/>
    <property type="match status" value="1"/>
</dbReference>
<dbReference type="InterPro" id="IPR015424">
    <property type="entry name" value="PyrdxlP-dep_Trfase"/>
</dbReference>
<accession>P73981</accession>
<dbReference type="InParanoid" id="P73981"/>
<evidence type="ECO:0000256" key="2">
    <source>
        <dbReference type="ARBA" id="ARBA00022576"/>
    </source>
</evidence>
<dbReference type="Proteomes" id="UP000001425">
    <property type="component" value="Chromosome"/>
</dbReference>
<keyword evidence="10" id="KW-1185">Reference proteome</keyword>
<sequence length="345" mass="38405">MKLSVLTVAFSVSALFETTIFAEFCGTKYAVAVSSGTAALHLALLALNIGAGDEVIVPTLSFIATANAVTYTGAKPIFVDSEWETWNINPDLIEAAITPRTKAIMPVHLYGHPAKMDKILDIAQRYHLAVIEDAAEAHGATYQGKTVGSLGDLGIFSFYGNKIVTTGEGGMIVTDDEELAQKIRILKDHGMSKKQRYWHPILGYNYRITNIQAALGVAQMERINKIPEAKRRIAQLYEQELLQIQGLTLPPRQPWAESVFWLYTILINQDKLELNRDQLMSRLQEKGIETRPLFIPIHRQPIYNTHQSLPVAESLSKNGLSLPSFVTLSNENLYQIIDSIKKVIS</sequence>
<evidence type="ECO:0000256" key="5">
    <source>
        <dbReference type="ARBA" id="ARBA00037999"/>
    </source>
</evidence>
<feature type="modified residue" description="N6-(pyridoxal phosphate)lysine" evidence="7">
    <location>
        <position position="162"/>
    </location>
</feature>
<dbReference type="CDD" id="cd00616">
    <property type="entry name" value="AHBA_syn"/>
    <property type="match status" value="1"/>
</dbReference>
<dbReference type="KEGG" id="syn:slr2114"/>
<dbReference type="STRING" id="1148.gene:10498922"/>
<dbReference type="PANTHER" id="PTHR30244:SF34">
    <property type="entry name" value="DTDP-4-AMINO-4,6-DIDEOXYGALACTOSE TRANSAMINASE"/>
    <property type="match status" value="1"/>
</dbReference>
<evidence type="ECO:0000313" key="9">
    <source>
        <dbReference type="EMBL" id="BAA18051.1"/>
    </source>
</evidence>
<protein>
    <submittedName>
        <fullName evidence="9">Spore coat polysaccharide biosynthesis protein SpsC</fullName>
    </submittedName>
</protein>
<dbReference type="Gene3D" id="3.90.1150.10">
    <property type="entry name" value="Aspartate Aminotransferase, domain 1"/>
    <property type="match status" value="1"/>
</dbReference>
<dbReference type="InterPro" id="IPR000653">
    <property type="entry name" value="DegT/StrS_aminotransferase"/>
</dbReference>
<dbReference type="PIR" id="S75490">
    <property type="entry name" value="S75490"/>
</dbReference>
<dbReference type="GO" id="GO:0008483">
    <property type="term" value="F:transaminase activity"/>
    <property type="evidence" value="ECO:0000318"/>
    <property type="project" value="GO_Central"/>
</dbReference>
<evidence type="ECO:0000256" key="3">
    <source>
        <dbReference type="ARBA" id="ARBA00022679"/>
    </source>
</evidence>
<dbReference type="InterPro" id="IPR015422">
    <property type="entry name" value="PyrdxlP-dep_Trfase_small"/>
</dbReference>
<dbReference type="GO" id="GO:0030170">
    <property type="term" value="F:pyridoxal phosphate binding"/>
    <property type="evidence" value="ECO:0000318"/>
    <property type="project" value="GO_Central"/>
</dbReference>
<dbReference type="Pfam" id="PF01041">
    <property type="entry name" value="DegT_DnrJ_EryC1"/>
    <property type="match status" value="1"/>
</dbReference>
<reference evidence="9 10" key="1">
    <citation type="journal article" date="1995" name="DNA Res.">
        <title>Sequence analysis of the genome of the unicellular cyanobacterium Synechocystis sp. strain PCC6803. I. Sequence features in the 1 Mb region from map positions 64% to 92% of the genome.</title>
        <authorList>
            <person name="Kaneko T."/>
            <person name="Tanaka A."/>
            <person name="Sato S."/>
            <person name="Kotani H."/>
            <person name="Sazuka T."/>
            <person name="Miyajima N."/>
            <person name="Sugiura M."/>
            <person name="Tabata S."/>
        </authorList>
    </citation>
    <scope>NUCLEOTIDE SEQUENCE [LARGE SCALE GENOMIC DNA]</scope>
    <source>
        <strain evidence="10">ATCC 27184 / PCC 6803 / Kazusa</strain>
    </source>
</reference>
<evidence type="ECO:0000256" key="1">
    <source>
        <dbReference type="ARBA" id="ARBA00001933"/>
    </source>
</evidence>
<dbReference type="PANTHER" id="PTHR30244">
    <property type="entry name" value="TRANSAMINASE"/>
    <property type="match status" value="1"/>
</dbReference>
<evidence type="ECO:0000256" key="8">
    <source>
        <dbReference type="RuleBase" id="RU004508"/>
    </source>
</evidence>
<dbReference type="PaxDb" id="1148-1653135"/>
<evidence type="ECO:0000256" key="4">
    <source>
        <dbReference type="ARBA" id="ARBA00022898"/>
    </source>
</evidence>
<dbReference type="EnsemblBacteria" id="BAA18051">
    <property type="protein sequence ID" value="BAA18051"/>
    <property type="gene ID" value="BAA18051"/>
</dbReference>
<proteinExistence type="inferred from homology"/>